<reference evidence="4 5" key="1">
    <citation type="submission" date="2021-06" db="EMBL/GenBank/DDBJ databases">
        <title>Chromosome-level genome assembly of the red-tail catfish (Hemibagrus wyckioides).</title>
        <authorList>
            <person name="Shao F."/>
        </authorList>
    </citation>
    <scope>NUCLEOTIDE SEQUENCE [LARGE SCALE GENOMIC DNA]</scope>
    <source>
        <strain evidence="4">EC202008001</strain>
        <tissue evidence="4">Blood</tissue>
    </source>
</reference>
<keyword evidence="1 2" id="KW-0430">Lectin</keyword>
<dbReference type="Gene3D" id="2.60.120.200">
    <property type="match status" value="1"/>
</dbReference>
<dbReference type="OrthoDB" id="6251307at2759"/>
<keyword evidence="5" id="KW-1185">Reference proteome</keyword>
<dbReference type="SMART" id="SM00908">
    <property type="entry name" value="Gal-bind_lectin"/>
    <property type="match status" value="1"/>
</dbReference>
<dbReference type="PANTHER" id="PTHR11346">
    <property type="entry name" value="GALECTIN"/>
    <property type="match status" value="1"/>
</dbReference>
<dbReference type="SMART" id="SM00276">
    <property type="entry name" value="GLECT"/>
    <property type="match status" value="1"/>
</dbReference>
<dbReference type="GO" id="GO:0005634">
    <property type="term" value="C:nucleus"/>
    <property type="evidence" value="ECO:0007669"/>
    <property type="project" value="TreeGrafter"/>
</dbReference>
<evidence type="ECO:0000313" key="5">
    <source>
        <dbReference type="Proteomes" id="UP000824219"/>
    </source>
</evidence>
<proteinExistence type="predicted"/>
<dbReference type="CDD" id="cd00070">
    <property type="entry name" value="GLECT"/>
    <property type="match status" value="1"/>
</dbReference>
<dbReference type="GO" id="GO:0005829">
    <property type="term" value="C:cytosol"/>
    <property type="evidence" value="ECO:0007669"/>
    <property type="project" value="TreeGrafter"/>
</dbReference>
<dbReference type="EMBL" id="JAHKSW010000017">
    <property type="protein sequence ID" value="KAG7321852.1"/>
    <property type="molecule type" value="Genomic_DNA"/>
</dbReference>
<evidence type="ECO:0000313" key="4">
    <source>
        <dbReference type="EMBL" id="KAG7321852.1"/>
    </source>
</evidence>
<dbReference type="InterPro" id="IPR044156">
    <property type="entry name" value="Galectin-like"/>
</dbReference>
<comment type="caution">
    <text evidence="4">The sequence shown here is derived from an EMBL/GenBank/DDBJ whole genome shotgun (WGS) entry which is preliminary data.</text>
</comment>
<dbReference type="Proteomes" id="UP000824219">
    <property type="component" value="Linkage Group LG17"/>
</dbReference>
<dbReference type="GO" id="GO:0010628">
    <property type="term" value="P:positive regulation of gene expression"/>
    <property type="evidence" value="ECO:0007669"/>
    <property type="project" value="TreeGrafter"/>
</dbReference>
<dbReference type="GO" id="GO:0030246">
    <property type="term" value="F:carbohydrate binding"/>
    <property type="evidence" value="ECO:0007669"/>
    <property type="project" value="UniProtKB-UniRule"/>
</dbReference>
<dbReference type="PANTHER" id="PTHR11346:SF80">
    <property type="entry name" value="GALECTIN-9C"/>
    <property type="match status" value="1"/>
</dbReference>
<dbReference type="GO" id="GO:2000562">
    <property type="term" value="P:negative regulation of CD4-positive, alpha-beta T cell proliferation"/>
    <property type="evidence" value="ECO:0007669"/>
    <property type="project" value="TreeGrafter"/>
</dbReference>
<dbReference type="AlphaFoldDB" id="A0A9D3NGI6"/>
<evidence type="ECO:0000259" key="3">
    <source>
        <dbReference type="PROSITE" id="PS51304"/>
    </source>
</evidence>
<name>A0A9D3NGI6_9TELE</name>
<organism evidence="4 5">
    <name type="scientific">Hemibagrus wyckioides</name>
    <dbReference type="NCBI Taxonomy" id="337641"/>
    <lineage>
        <taxon>Eukaryota</taxon>
        <taxon>Metazoa</taxon>
        <taxon>Chordata</taxon>
        <taxon>Craniata</taxon>
        <taxon>Vertebrata</taxon>
        <taxon>Euteleostomi</taxon>
        <taxon>Actinopterygii</taxon>
        <taxon>Neopterygii</taxon>
        <taxon>Teleostei</taxon>
        <taxon>Ostariophysi</taxon>
        <taxon>Siluriformes</taxon>
        <taxon>Bagridae</taxon>
        <taxon>Hemibagrus</taxon>
    </lineage>
</organism>
<sequence>MFINGNLETTFKHRFTNLWEIDALEVSGDLRFEINLHHKDGIAFHYNRFDENTVVRNNRTMNEWRLEERSGEMPFQKGKIFQMIISCTTEQYNVFVNGNLETTYNHHFTNLWEIDVLEVSGDLSLTDLYA</sequence>
<dbReference type="Pfam" id="PF00337">
    <property type="entry name" value="Gal-bind_lectin"/>
    <property type="match status" value="1"/>
</dbReference>
<dbReference type="PROSITE" id="PS51304">
    <property type="entry name" value="GALECTIN"/>
    <property type="match status" value="1"/>
</dbReference>
<dbReference type="SUPFAM" id="SSF49899">
    <property type="entry name" value="Concanavalin A-like lectins/glucanases"/>
    <property type="match status" value="1"/>
</dbReference>
<dbReference type="InterPro" id="IPR001079">
    <property type="entry name" value="Galectin_CRD"/>
</dbReference>
<accession>A0A9D3NGI6</accession>
<dbReference type="GO" id="GO:0016936">
    <property type="term" value="F:galactoside binding"/>
    <property type="evidence" value="ECO:0007669"/>
    <property type="project" value="TreeGrafter"/>
</dbReference>
<protein>
    <recommendedName>
        <fullName evidence="2">Galectin</fullName>
    </recommendedName>
</protein>
<gene>
    <name evidence="4" type="ORF">KOW79_014710</name>
</gene>
<dbReference type="GO" id="GO:0032689">
    <property type="term" value="P:negative regulation of type II interferon production"/>
    <property type="evidence" value="ECO:0007669"/>
    <property type="project" value="TreeGrafter"/>
</dbReference>
<evidence type="ECO:0000256" key="2">
    <source>
        <dbReference type="RuleBase" id="RU102079"/>
    </source>
</evidence>
<evidence type="ECO:0000256" key="1">
    <source>
        <dbReference type="ARBA" id="ARBA00022734"/>
    </source>
</evidence>
<feature type="domain" description="Galectin" evidence="3">
    <location>
        <begin position="1"/>
        <end position="130"/>
    </location>
</feature>
<dbReference type="InterPro" id="IPR013320">
    <property type="entry name" value="ConA-like_dom_sf"/>
</dbReference>